<keyword evidence="3" id="KW-1185">Reference proteome</keyword>
<dbReference type="PANTHER" id="PTHR44051:SF21">
    <property type="entry name" value="GLUTATHIONE S-TRANSFERASE FAMILY PROTEIN"/>
    <property type="match status" value="1"/>
</dbReference>
<dbReference type="PANTHER" id="PTHR44051">
    <property type="entry name" value="GLUTATHIONE S-TRANSFERASE-RELATED"/>
    <property type="match status" value="1"/>
</dbReference>
<dbReference type="InterPro" id="IPR040079">
    <property type="entry name" value="Glutathione_S-Trfase"/>
</dbReference>
<dbReference type="Gene3D" id="1.20.1050.10">
    <property type="match status" value="1"/>
</dbReference>
<name>A0A0S1AY28_9GAMM</name>
<dbReference type="InterPro" id="IPR036249">
    <property type="entry name" value="Thioredoxin-like_sf"/>
</dbReference>
<dbReference type="PROSITE" id="PS50404">
    <property type="entry name" value="GST_NTER"/>
    <property type="match status" value="1"/>
</dbReference>
<accession>A0A0S1AY28</accession>
<dbReference type="Gene3D" id="3.40.30.10">
    <property type="entry name" value="Glutaredoxin"/>
    <property type="match status" value="1"/>
</dbReference>
<dbReference type="InterPro" id="IPR004045">
    <property type="entry name" value="Glutathione_S-Trfase_N"/>
</dbReference>
<organism evidence="2 3">
    <name type="scientific">Stenotrophomonas acidaminiphila</name>
    <dbReference type="NCBI Taxonomy" id="128780"/>
    <lineage>
        <taxon>Bacteria</taxon>
        <taxon>Pseudomonadati</taxon>
        <taxon>Pseudomonadota</taxon>
        <taxon>Gammaproteobacteria</taxon>
        <taxon>Lysobacterales</taxon>
        <taxon>Lysobacteraceae</taxon>
        <taxon>Stenotrophomonas</taxon>
    </lineage>
</organism>
<dbReference type="SFLD" id="SFLDS00019">
    <property type="entry name" value="Glutathione_Transferase_(cytos"/>
    <property type="match status" value="1"/>
</dbReference>
<dbReference type="CDD" id="cd03046">
    <property type="entry name" value="GST_N_GTT1_like"/>
    <property type="match status" value="1"/>
</dbReference>
<evidence type="ECO:0000313" key="3">
    <source>
        <dbReference type="Proteomes" id="UP000061010"/>
    </source>
</evidence>
<feature type="domain" description="GST N-terminal" evidence="1">
    <location>
        <begin position="1"/>
        <end position="81"/>
    </location>
</feature>
<dbReference type="InterPro" id="IPR036282">
    <property type="entry name" value="Glutathione-S-Trfase_C_sf"/>
</dbReference>
<evidence type="ECO:0000259" key="1">
    <source>
        <dbReference type="PROSITE" id="PS50404"/>
    </source>
</evidence>
<evidence type="ECO:0000313" key="2">
    <source>
        <dbReference type="EMBL" id="ALJ27667.1"/>
    </source>
</evidence>
<dbReference type="Proteomes" id="UP000061010">
    <property type="component" value="Chromosome"/>
</dbReference>
<reference evidence="2 3" key="1">
    <citation type="journal article" date="2015" name="Genome Announc.">
        <title>Complete Genome Sequencing of Stenotrophomonas acidaminiphila ZAC14D2_NAIMI4_2, a Multidrug-Resistant Strain Isolated from Sediments of a Polluted River in Mexico, Uncovers New Antibiotic Resistance Genes and a Novel Class-II Lasso Peptide Biosynthesis Gene Cluster.</title>
        <authorList>
            <person name="Vinuesa P."/>
            <person name="Ochoa-Sanchez L.E."/>
        </authorList>
    </citation>
    <scope>NUCLEOTIDE SEQUENCE [LARGE SCALE GENOMIC DNA]</scope>
    <source>
        <strain evidence="2 3">ZAC14D2_NAIMI4_2</strain>
    </source>
</reference>
<dbReference type="KEGG" id="sacz:AOT14_12640"/>
<protein>
    <submittedName>
        <fullName evidence="2">Glutathione S-transferase</fullName>
    </submittedName>
</protein>
<dbReference type="SFLD" id="SFLDG00358">
    <property type="entry name" value="Main_(cytGST)"/>
    <property type="match status" value="1"/>
</dbReference>
<dbReference type="InterPro" id="IPR004046">
    <property type="entry name" value="GST_C"/>
</dbReference>
<dbReference type="SUPFAM" id="SSF52833">
    <property type="entry name" value="Thioredoxin-like"/>
    <property type="match status" value="1"/>
</dbReference>
<sequence length="207" mass="22728">MHTLVFYTHPFSRGRVARWMLEETGLPYEEVIVDYGTTMKAPEYLAINPMGKVPALRHGDSVVTENAAICLHLAEQVPDQHLLPPPGSPARGECYRWVLFAAGPLESFISARRHGALAPAREAGYGSEADLMRTLEGALAGRRYLVGDRFSVADLYMAALLGYYMRMGELEPRPAFEAYAAAHLQRPAALRANARDDALVAARAESA</sequence>
<gene>
    <name evidence="2" type="primary">gstA_3</name>
    <name evidence="2" type="ORF">AOT14_12640</name>
</gene>
<dbReference type="Pfam" id="PF13417">
    <property type="entry name" value="GST_N_3"/>
    <property type="match status" value="1"/>
</dbReference>
<dbReference type="SFLD" id="SFLDG01150">
    <property type="entry name" value="Main.1:_Beta-like"/>
    <property type="match status" value="1"/>
</dbReference>
<keyword evidence="2" id="KW-0808">Transferase</keyword>
<dbReference type="CDD" id="cd03207">
    <property type="entry name" value="GST_C_8"/>
    <property type="match status" value="1"/>
</dbReference>
<dbReference type="Pfam" id="PF00043">
    <property type="entry name" value="GST_C"/>
    <property type="match status" value="1"/>
</dbReference>
<dbReference type="PATRIC" id="fig|128780.6.peg.1271"/>
<dbReference type="OrthoDB" id="5740960at2"/>
<dbReference type="EMBL" id="CP012900">
    <property type="protein sequence ID" value="ALJ27667.1"/>
    <property type="molecule type" value="Genomic_DNA"/>
</dbReference>
<dbReference type="SUPFAM" id="SSF47616">
    <property type="entry name" value="GST C-terminal domain-like"/>
    <property type="match status" value="1"/>
</dbReference>
<dbReference type="GO" id="GO:0016740">
    <property type="term" value="F:transferase activity"/>
    <property type="evidence" value="ECO:0007669"/>
    <property type="project" value="UniProtKB-KW"/>
</dbReference>
<proteinExistence type="predicted"/>
<dbReference type="AlphaFoldDB" id="A0A0S1AY28"/>